<reference evidence="8" key="2">
    <citation type="journal article" date="2021" name="Microbiome">
        <title>Successional dynamics and alternative stable states in a saline activated sludge microbial community over 9 years.</title>
        <authorList>
            <person name="Wang Y."/>
            <person name="Ye J."/>
            <person name="Ju F."/>
            <person name="Liu L."/>
            <person name="Boyd J.A."/>
            <person name="Deng Y."/>
            <person name="Parks D.H."/>
            <person name="Jiang X."/>
            <person name="Yin X."/>
            <person name="Woodcroft B.J."/>
            <person name="Tyson G.W."/>
            <person name="Hugenholtz P."/>
            <person name="Polz M.F."/>
            <person name="Zhang T."/>
        </authorList>
    </citation>
    <scope>NUCLEOTIDE SEQUENCE</scope>
    <source>
        <strain evidence="8">HKST-UBA01</strain>
    </source>
</reference>
<evidence type="ECO:0000256" key="1">
    <source>
        <dbReference type="ARBA" id="ARBA00004138"/>
    </source>
</evidence>
<feature type="domain" description="HYDIN/VesB/CFA65-like Ig-like" evidence="7">
    <location>
        <begin position="978"/>
        <end position="1052"/>
    </location>
</feature>
<comment type="subcellular location">
    <subcellularLocation>
        <location evidence="1">Cell projection</location>
        <location evidence="1">Cilium</location>
    </subcellularLocation>
    <subcellularLocation>
        <location evidence="2">Cytoplasm</location>
    </subcellularLocation>
</comment>
<dbReference type="Pfam" id="PF22544">
    <property type="entry name" value="HYDIN_VesB_CFA65-like_Ig"/>
    <property type="match status" value="4"/>
</dbReference>
<comment type="caution">
    <text evidence="8">The sequence shown here is derived from an EMBL/GenBank/DDBJ whole genome shotgun (WGS) entry which is preliminary data.</text>
</comment>
<dbReference type="NCBIfam" id="NF012200">
    <property type="entry name" value="choice_anch_D"/>
    <property type="match status" value="9"/>
</dbReference>
<evidence type="ECO:0000256" key="5">
    <source>
        <dbReference type="ARBA" id="ARBA00023273"/>
    </source>
</evidence>
<protein>
    <submittedName>
        <fullName evidence="8">Choice-of-anchor D domain-containing protein</fullName>
    </submittedName>
</protein>
<keyword evidence="4" id="KW-0969">Cilium</keyword>
<reference evidence="8" key="1">
    <citation type="submission" date="2020-04" db="EMBL/GenBank/DDBJ databases">
        <authorList>
            <person name="Zhang T."/>
        </authorList>
    </citation>
    <scope>NUCLEOTIDE SEQUENCE</scope>
    <source>
        <strain evidence="8">HKST-UBA01</strain>
    </source>
</reference>
<dbReference type="Gene3D" id="2.60.40.10">
    <property type="entry name" value="Immunoglobulins"/>
    <property type="match status" value="10"/>
</dbReference>
<dbReference type="InterPro" id="IPR026444">
    <property type="entry name" value="Secre_tail"/>
</dbReference>
<evidence type="ECO:0000259" key="6">
    <source>
        <dbReference type="Pfam" id="PF13860"/>
    </source>
</evidence>
<dbReference type="Gene3D" id="2.60.40.4070">
    <property type="match status" value="1"/>
</dbReference>
<feature type="domain" description="HYDIN/VesB/CFA65-like Ig-like" evidence="7">
    <location>
        <begin position="182"/>
        <end position="258"/>
    </location>
</feature>
<keyword evidence="3" id="KW-0963">Cytoplasm</keyword>
<dbReference type="InterPro" id="IPR025965">
    <property type="entry name" value="FlgD/Vpr_Ig-like"/>
</dbReference>
<dbReference type="PANTHER" id="PTHR46127">
    <property type="entry name" value="CILIA- AND FLAGELLA-ASSOCIATED PROTEIN 65"/>
    <property type="match status" value="1"/>
</dbReference>
<evidence type="ECO:0000259" key="7">
    <source>
        <dbReference type="Pfam" id="PF22544"/>
    </source>
</evidence>
<evidence type="ECO:0000313" key="8">
    <source>
        <dbReference type="EMBL" id="MCA9727383.1"/>
    </source>
</evidence>
<keyword evidence="5" id="KW-0966">Cell projection</keyword>
<evidence type="ECO:0000313" key="9">
    <source>
        <dbReference type="Proteomes" id="UP000697710"/>
    </source>
</evidence>
<sequence>MEIYWFAIQAMPGPSTFSLTPHPTEGAIFLDDSGPPEIDPIVDLGVLGFGVPGSALCPGQGACCVPDGTCRLDIQPDCEADGGVFQGEGTSCNPDPCPPPLGACCSPLGACTEVTEIDCSDLGHVWQGPGTSCTPNPCPPPTGACCFVLVDCQELSELECTKGGGTYQGDLTTCTPDPCPQPQCDLDRTSIDFGPVMVGSFADETFTITNNGGHVLEGTITEACPAFAVQGSPSYFLLPGEHADFTVRFSPVAEGPAQCDLDLGTDCGLLPLSGTGLPAPACVVETPDPNAPLSLLFGDVGTGRSRDLAFTITNDGGGILSGTVTESCAQFSIIGNPAYSLQPGETAVITVRFSPIAEEPYNCPIDTGTDCANLIAIGQGVPPPVCVVDPVDLDFGGVGVGQSAERIFSVSNTGIGDLEGTITEGCPDFAIIGDPSYALAQGESKDFRVRFQPVATGSANCGIFVGAGCSDVQAHGLGEPAPECVIDPASLDFGVVTVDEYRDLTFEVRNDGGGVVSGTVSESCAPFSIIGSTGYSLGAGESKTFTLRFAPTGPGNAECTIQSNCGNLPVVGVGDFAPDCLFNPTALIFGDVAVGEVADLPLKLTNSGGQILTGALASPCPEFSVLGDGSFSLAHGESKDFVVRFAPAATGPFVCTLDSGTAICTGPQTTGRGVPGAACSVSTDRLSFGDVFLGETADRTFTITNTGGGTLAGSVETGCGAFTVLDDPSYSLGPGAFKEFTVRFSPIQAGPAACDLGTGGSCASIALDGTAVQPPSCLVDPTALDFEAVEVGSSTTRDFTVTNAGDGQLQGTVSFACSAFSVEPLDGGGLSYDLASGEVATFRVRFVPLVEGDALCEIAVGDSCSPVTATGTGVVEPVCAVSPDSLDFGLVPMGETRESSFVVRNDGGGVLDGTAGSVCPEIEIVGGAYSLAAGEEAQVLVRFTPSTAGPFSCSVDAGSSCDAVAVLGEGDPLPECALSAESLDLGTTTLSDSLIATFTVSNTGGGVLTGVVQSPCPDFVVREPSSYELGNGESLEITVVFHPSVIGDASCSIDAGSACAPVALQASVEADPVCSLSATGLDFGEIPIDGTADRRITITNDGGGLLQGVMISSCDEFVVVGDGTYALAGGAAKEITIRFQPHEEGAFACTLDTGTECAEVALSGVARPADGACCFGDGSCLVGSGTDCSVAGGTYLGDGTTCDGGPCAPVGACCIGSQCTLETQSDCISSGGVWSEGDCTTAVCVAVGACCFDDGTCTVGTRADCESAVGIYQGDDTTCQTVTCIALGACCFDDGGCEVFTEADCLDSGGRSWAAGATCTEAACEPVGACCTTGGDCLVITQTACGDGGYLGDGTTCGPQSCILPGACCSDAGTCTIVVETLCDGIFLGSEVTCTPELCSDKVSEVTVLPQSDTVLIRVTTAGSAVQTLQGWYRVAGTLDYKQVPSFTQEGDLWTGEFDLTDYTVRGIEYYLTYFDAGLGLVVSHGDAEAPHRMGVSGEATAPSLVPYQYRMVAAPLLVDDPGTGYGLLHARFGEAGVSSWRMGWWDQAQEAYVVVDAQHPTAFESGRAYWLAFATPQEPWALSGRSSLPANDAVCFSRELDPGWNMVGNPAAYAVSLASDQLWIEDAGVPIRFDQARSQVDPVVSEIYVYDPDTSPNDLFYPYIVGPDRLAPWGGCWLENRTDHVITLLIPAIEADLVSPRPNDQARGPVGASAEGEQAEPWDGLSWTLALHAQTTAGSRAAVVLAVAPAADASDRFDLAAPPAAPGSTLRMSLLSQDGFDAGRMLLDAERDPAPSWTLEVSCDAAVTLTWDDSSRPDAPDWTLRMHEVSSSRVWDLRATWSVDMAAGTHRFEIVGSRTPLPPVVDSALSLAVEPNPFRESTAFRFALPTEGAVALSVFNASGHRVWTAPEQQVSAGEHTILWMGLDSEGVRVPAGAYFVRLQAAGAERTQRFVLLK</sequence>
<dbReference type="PANTHER" id="PTHR46127:SF1">
    <property type="entry name" value="CILIA- AND FLAGELLA-ASSOCIATED PROTEIN 65"/>
    <property type="match status" value="1"/>
</dbReference>
<proteinExistence type="predicted"/>
<dbReference type="InterPro" id="IPR013783">
    <property type="entry name" value="Ig-like_fold"/>
</dbReference>
<dbReference type="GO" id="GO:0005737">
    <property type="term" value="C:cytoplasm"/>
    <property type="evidence" value="ECO:0007669"/>
    <property type="project" value="UniProtKB-SubCell"/>
</dbReference>
<dbReference type="Proteomes" id="UP000697710">
    <property type="component" value="Unassembled WGS sequence"/>
</dbReference>
<dbReference type="InterPro" id="IPR053879">
    <property type="entry name" value="HYDIN_VesB_CFA65-like_Ig"/>
</dbReference>
<dbReference type="Pfam" id="PF13860">
    <property type="entry name" value="FlgD_ig"/>
    <property type="match status" value="1"/>
</dbReference>
<organism evidence="8 9">
    <name type="scientific">Eiseniibacteriota bacterium</name>
    <dbReference type="NCBI Taxonomy" id="2212470"/>
    <lineage>
        <taxon>Bacteria</taxon>
        <taxon>Candidatus Eiseniibacteriota</taxon>
    </lineage>
</organism>
<dbReference type="NCBIfam" id="TIGR04183">
    <property type="entry name" value="Por_Secre_tail"/>
    <property type="match status" value="1"/>
</dbReference>
<feature type="domain" description="HYDIN/VesB/CFA65-like Ig-like" evidence="7">
    <location>
        <begin position="680"/>
        <end position="750"/>
    </location>
</feature>
<accession>A0A956LXX4</accession>
<dbReference type="InterPro" id="IPR052614">
    <property type="entry name" value="CFAP65"/>
</dbReference>
<name>A0A956LXX4_UNCEI</name>
<dbReference type="EMBL" id="JAGQHR010000155">
    <property type="protein sequence ID" value="MCA9727383.1"/>
    <property type="molecule type" value="Genomic_DNA"/>
</dbReference>
<evidence type="ECO:0000256" key="4">
    <source>
        <dbReference type="ARBA" id="ARBA00023069"/>
    </source>
</evidence>
<evidence type="ECO:0000256" key="2">
    <source>
        <dbReference type="ARBA" id="ARBA00004496"/>
    </source>
</evidence>
<gene>
    <name evidence="8" type="ORF">KC729_06845</name>
</gene>
<feature type="domain" description="FlgD/Vpr Ig-like" evidence="6">
    <location>
        <begin position="1889"/>
        <end position="1947"/>
    </location>
</feature>
<feature type="domain" description="HYDIN/VesB/CFA65-like Ig-like" evidence="7">
    <location>
        <begin position="779"/>
        <end position="853"/>
    </location>
</feature>
<evidence type="ECO:0000256" key="3">
    <source>
        <dbReference type="ARBA" id="ARBA00022490"/>
    </source>
</evidence>